<evidence type="ECO:0000256" key="1">
    <source>
        <dbReference type="ARBA" id="ARBA00004395"/>
    </source>
</evidence>
<dbReference type="Proteomes" id="UP000774617">
    <property type="component" value="Unassembled WGS sequence"/>
</dbReference>
<name>A0ABQ8GN74_9PEZI</name>
<evidence type="ECO:0000259" key="10">
    <source>
        <dbReference type="SMART" id="SM00762"/>
    </source>
</evidence>
<evidence type="ECO:0000256" key="9">
    <source>
        <dbReference type="SAM" id="MobiDB-lite"/>
    </source>
</evidence>
<comment type="subcellular location">
    <subcellularLocation>
        <location evidence="1">Golgi apparatus membrane</location>
        <topology evidence="1">Peripheral membrane protein</topology>
    </subcellularLocation>
</comment>
<keyword evidence="12" id="KW-1185">Reference proteome</keyword>
<dbReference type="Pfam" id="PF20662">
    <property type="entry name" value="COG4_C"/>
    <property type="match status" value="1"/>
</dbReference>
<dbReference type="SMART" id="SM00762">
    <property type="entry name" value="Cog4"/>
    <property type="match status" value="1"/>
</dbReference>
<dbReference type="PANTHER" id="PTHR24016:SF0">
    <property type="entry name" value="CONSERVED OLIGOMERIC GOLGI COMPLEX SUBUNIT 4"/>
    <property type="match status" value="1"/>
</dbReference>
<evidence type="ECO:0000313" key="11">
    <source>
        <dbReference type="EMBL" id="KAH7058818.1"/>
    </source>
</evidence>
<evidence type="ECO:0000256" key="7">
    <source>
        <dbReference type="ARBA" id="ARBA00023136"/>
    </source>
</evidence>
<dbReference type="Pfam" id="PF08318">
    <property type="entry name" value="COG4_m"/>
    <property type="match status" value="1"/>
</dbReference>
<dbReference type="InterPro" id="IPR013167">
    <property type="entry name" value="COG4_M"/>
</dbReference>
<keyword evidence="7" id="KW-0472">Membrane</keyword>
<dbReference type="Pfam" id="PF20663">
    <property type="entry name" value="COG4_N"/>
    <property type="match status" value="1"/>
</dbReference>
<evidence type="ECO:0000313" key="12">
    <source>
        <dbReference type="Proteomes" id="UP000774617"/>
    </source>
</evidence>
<keyword evidence="5" id="KW-0653">Protein transport</keyword>
<organism evidence="11 12">
    <name type="scientific">Macrophomina phaseolina</name>
    <dbReference type="NCBI Taxonomy" id="35725"/>
    <lineage>
        <taxon>Eukaryota</taxon>
        <taxon>Fungi</taxon>
        <taxon>Dikarya</taxon>
        <taxon>Ascomycota</taxon>
        <taxon>Pezizomycotina</taxon>
        <taxon>Dothideomycetes</taxon>
        <taxon>Dothideomycetes incertae sedis</taxon>
        <taxon>Botryosphaeriales</taxon>
        <taxon>Botryosphaeriaceae</taxon>
        <taxon>Macrophomina</taxon>
    </lineage>
</organism>
<dbReference type="InterPro" id="IPR048680">
    <property type="entry name" value="COG4_N"/>
</dbReference>
<dbReference type="Gene3D" id="1.20.58.1970">
    <property type="match status" value="1"/>
</dbReference>
<evidence type="ECO:0000256" key="5">
    <source>
        <dbReference type="ARBA" id="ARBA00022927"/>
    </source>
</evidence>
<dbReference type="InterPro" id="IPR048684">
    <property type="entry name" value="COG4_C"/>
</dbReference>
<evidence type="ECO:0000256" key="3">
    <source>
        <dbReference type="ARBA" id="ARBA00020975"/>
    </source>
</evidence>
<sequence>MNDHLPDPGQHHHDIYRAASVAEIQATLAHLNQQEAHVTARLNDLIASQEDLSRELGRLDLLRAHLGTQVVNTRAISNGMLSDAAATANRISSAVKRLDNEQSNVKATLEVVEQVAELKACVLGVHGSMGAPQDWETAASYLNRASKIPPDVVNGSFAEEIVPTAEVPDPPRVTLENAAESLCGLFLREFEKAAKEGDGTAVTRFFKLFPLIGRSDVGLDAYGRYVCHGVSSRARTNLNTAVASRENFFYANALTKLFEHIAQIVGGHEPVVERHYGSGMMGKVIERLQMEADVQGGIILDTWRDERNIDRKLTDIKSYAFSFLVRSFLPAPSGGTPRSGSPAQRDRLTGRASEDEGVDMKEVDGLLGETAVMLRKWSLYTRFLATKTAPEPEFPDGTDTVPLTMPDFLSSSNLAKKVNGHLLEPYNIMATFFFRRSVEKAFQLDESPADLTLNPNKPLGASPPFVTSAVDDVMYIVNQVLQRSISTSQRGVVSNVVPTIGRVLGSDFVGMIQRKMRDDVFPKAAIQGGMPPEDTIIAFFVLLNNLDVANDYIKRIVESHIGSNQSSNAAANGDAAVVAAHNALADEFPFGHDAVFVENSLKAMEHSFEAKTTELISDGIRAALDQIMKPRMRTVFTDAFRDINYTITPDELETLKQRADEAAAQDPTLASTNTNAGELANAADDLVRARFDRAWSALTRPIKRILTDRNFERLLAVSVSYLSKALEKRIWAYYGRVNEFGAVRLERDVAGIVSAAVAAGGRYALRDAFQRCTQLTMVMNMEEDEWAEIEAEADEGVMSFNWVLDRAERQRARAIVRERGNV</sequence>
<reference evidence="11 12" key="1">
    <citation type="journal article" date="2021" name="Nat. Commun.">
        <title>Genetic determinants of endophytism in the Arabidopsis root mycobiome.</title>
        <authorList>
            <person name="Mesny F."/>
            <person name="Miyauchi S."/>
            <person name="Thiergart T."/>
            <person name="Pickel B."/>
            <person name="Atanasova L."/>
            <person name="Karlsson M."/>
            <person name="Huettel B."/>
            <person name="Barry K.W."/>
            <person name="Haridas S."/>
            <person name="Chen C."/>
            <person name="Bauer D."/>
            <person name="Andreopoulos W."/>
            <person name="Pangilinan J."/>
            <person name="LaButti K."/>
            <person name="Riley R."/>
            <person name="Lipzen A."/>
            <person name="Clum A."/>
            <person name="Drula E."/>
            <person name="Henrissat B."/>
            <person name="Kohler A."/>
            <person name="Grigoriev I.V."/>
            <person name="Martin F.M."/>
            <person name="Hacquard S."/>
        </authorList>
    </citation>
    <scope>NUCLEOTIDE SEQUENCE [LARGE SCALE GENOMIC DNA]</scope>
    <source>
        <strain evidence="11 12">MPI-SDFR-AT-0080</strain>
    </source>
</reference>
<evidence type="ECO:0000256" key="4">
    <source>
        <dbReference type="ARBA" id="ARBA00022448"/>
    </source>
</evidence>
<feature type="region of interest" description="Disordered" evidence="9">
    <location>
        <begin position="333"/>
        <end position="355"/>
    </location>
</feature>
<keyword evidence="4" id="KW-0813">Transport</keyword>
<comment type="caution">
    <text evidence="11">The sequence shown here is derived from an EMBL/GenBank/DDBJ whole genome shotgun (WGS) entry which is preliminary data.</text>
</comment>
<evidence type="ECO:0000256" key="6">
    <source>
        <dbReference type="ARBA" id="ARBA00023034"/>
    </source>
</evidence>
<dbReference type="EMBL" id="JAGTJR010000006">
    <property type="protein sequence ID" value="KAH7058818.1"/>
    <property type="molecule type" value="Genomic_DNA"/>
</dbReference>
<accession>A0ABQ8GN74</accession>
<feature type="compositionally biased region" description="Basic and acidic residues" evidence="9">
    <location>
        <begin position="344"/>
        <end position="355"/>
    </location>
</feature>
<evidence type="ECO:0000256" key="2">
    <source>
        <dbReference type="ARBA" id="ARBA00009215"/>
    </source>
</evidence>
<dbReference type="PANTHER" id="PTHR24016">
    <property type="entry name" value="CONSERVED OLIGOMERIC GOLGI COMPLEX SUBUNIT 4"/>
    <property type="match status" value="1"/>
</dbReference>
<proteinExistence type="inferred from homology"/>
<dbReference type="InterPro" id="IPR048682">
    <property type="entry name" value="COG4"/>
</dbReference>
<comment type="similarity">
    <text evidence="2">Belongs to the COG4 family.</text>
</comment>
<keyword evidence="6" id="KW-0333">Golgi apparatus</keyword>
<evidence type="ECO:0000256" key="8">
    <source>
        <dbReference type="ARBA" id="ARBA00031340"/>
    </source>
</evidence>
<protein>
    <recommendedName>
        <fullName evidence="3">Conserved oligomeric Golgi complex subunit 4</fullName>
    </recommendedName>
    <alternativeName>
        <fullName evidence="8">Component of oligomeric Golgi complex 4</fullName>
    </alternativeName>
</protein>
<gene>
    <name evidence="11" type="ORF">B0J12DRAFT_567371</name>
</gene>
<feature type="domain" description="COG4 transport protein middle alpha-helical bundle" evidence="10">
    <location>
        <begin position="175"/>
        <end position="517"/>
    </location>
</feature>